<keyword evidence="4 8" id="KW-0812">Transmembrane</keyword>
<dbReference type="CDD" id="cd17329">
    <property type="entry name" value="MFS_MdtH_MDR_like"/>
    <property type="match status" value="1"/>
</dbReference>
<keyword evidence="6 8" id="KW-0472">Membrane</keyword>
<evidence type="ECO:0000256" key="4">
    <source>
        <dbReference type="ARBA" id="ARBA00022692"/>
    </source>
</evidence>
<feature type="transmembrane region" description="Helical" evidence="8">
    <location>
        <begin position="50"/>
        <end position="69"/>
    </location>
</feature>
<evidence type="ECO:0000313" key="11">
    <source>
        <dbReference type="Proteomes" id="UP000215459"/>
    </source>
</evidence>
<feature type="transmembrane region" description="Helical" evidence="8">
    <location>
        <begin position="395"/>
        <end position="413"/>
    </location>
</feature>
<feature type="transmembrane region" description="Helical" evidence="8">
    <location>
        <begin position="312"/>
        <end position="334"/>
    </location>
</feature>
<dbReference type="Gene3D" id="1.20.1250.20">
    <property type="entry name" value="MFS general substrate transporter like domains"/>
    <property type="match status" value="1"/>
</dbReference>
<gene>
    <name evidence="10" type="ORF">CHM34_04520</name>
</gene>
<keyword evidence="2" id="KW-0813">Transport</keyword>
<dbReference type="AlphaFoldDB" id="A0A235B9U7"/>
<feature type="transmembrane region" description="Helical" evidence="8">
    <location>
        <begin position="250"/>
        <end position="271"/>
    </location>
</feature>
<evidence type="ECO:0000256" key="3">
    <source>
        <dbReference type="ARBA" id="ARBA00022475"/>
    </source>
</evidence>
<dbReference type="Pfam" id="PF07690">
    <property type="entry name" value="MFS_1"/>
    <property type="match status" value="1"/>
</dbReference>
<evidence type="ECO:0000313" key="10">
    <source>
        <dbReference type="EMBL" id="OYD09041.1"/>
    </source>
</evidence>
<dbReference type="Proteomes" id="UP000215459">
    <property type="component" value="Unassembled WGS sequence"/>
</dbReference>
<reference evidence="10 11" key="1">
    <citation type="submission" date="2017-07" db="EMBL/GenBank/DDBJ databases">
        <title>The genome sequence of Paludifilum halophilum highlights mechanisms for microbial adaptation to high salt environemnts.</title>
        <authorList>
            <person name="Belbahri L."/>
        </authorList>
    </citation>
    <scope>NUCLEOTIDE SEQUENCE [LARGE SCALE GENOMIC DNA]</scope>
    <source>
        <strain evidence="10 11">DSM 102817</strain>
    </source>
</reference>
<dbReference type="PANTHER" id="PTHR23517:SF3">
    <property type="entry name" value="INTEGRAL MEMBRANE TRANSPORT PROTEIN"/>
    <property type="match status" value="1"/>
</dbReference>
<dbReference type="PROSITE" id="PS50850">
    <property type="entry name" value="MFS"/>
    <property type="match status" value="1"/>
</dbReference>
<dbReference type="EMBL" id="NOWF01000002">
    <property type="protein sequence ID" value="OYD09041.1"/>
    <property type="molecule type" value="Genomic_DNA"/>
</dbReference>
<feature type="domain" description="Major facilitator superfamily (MFS) profile" evidence="9">
    <location>
        <begin position="1"/>
        <end position="362"/>
    </location>
</feature>
<dbReference type="SUPFAM" id="SSF103473">
    <property type="entry name" value="MFS general substrate transporter"/>
    <property type="match status" value="1"/>
</dbReference>
<dbReference type="InterPro" id="IPR050171">
    <property type="entry name" value="MFS_Transporters"/>
</dbReference>
<accession>A0A235B9U7</accession>
<dbReference type="GO" id="GO:0022857">
    <property type="term" value="F:transmembrane transporter activity"/>
    <property type="evidence" value="ECO:0007669"/>
    <property type="project" value="InterPro"/>
</dbReference>
<dbReference type="Gene3D" id="3.30.1490.480">
    <property type="entry name" value="Endolytic murein transglycosylase"/>
    <property type="match status" value="1"/>
</dbReference>
<feature type="transmembrane region" description="Helical" evidence="8">
    <location>
        <begin position="277"/>
        <end position="300"/>
    </location>
</feature>
<dbReference type="PROSITE" id="PS00216">
    <property type="entry name" value="SUGAR_TRANSPORT_1"/>
    <property type="match status" value="1"/>
</dbReference>
<evidence type="ECO:0000256" key="5">
    <source>
        <dbReference type="ARBA" id="ARBA00022989"/>
    </source>
</evidence>
<sequence>MSLPFLSIYLSQHTDLNPFEIGWVLGMSGLGAAFGGFAGGYLSDLFGRRMILLLAAGTWTGVFFSFFFADTFIQLSLLNLANGMCRSFFEPTSQALMADLTPESKRLKIFGYQYTALNVGMVLGPLLGAYLFQAVGIRTFLFTGIAYAIYFLLLMQKLSRHRVRIQEVKPAERVRFINCIKVIRKDAALGYFVLAETLFFIVYSQIETNLPIHLTDDLGNSALYPILLTINALVVILLQSVASGWAQHKNILSSLSLGCLLFSTGFSAYAIGGSAPVYISGMVLITLGEILIYPVSSLFIDRLADERLRGTYYGTYNFAQIGLFLGPTLGGWILKTVDGSWMWWMMVFISLHMIWFYAFGYRVYAKKSGFSIVAVIRRVLIDLHLIRLIKFSLKIVPLISLLSLSSFLLFHNADDSLRSPKRTDMVEVRIPEDASLRQIADELEQKGIIRDGKWFPIYAISNKTLKDLVIQPGVYQISPKADLEDVMKIMSRGTFTVEIPPGTTVHEIANSLDYLGVERDRFLKAVKAESYDFSFLEELPDQERPYRLEGYLMPGQYEFRKGVTEKEIVTSMLMRFDRLATKNIRSELNQKGWTVDEWVTVASLAEERPQRQSPSDAAQEIYRRLQQGYVLENALSYPYSEIAAYNTHHRRGLPPGPINNPGKIALKASLDQIPSNKAPERQQPPGR</sequence>
<dbReference type="InterPro" id="IPR011701">
    <property type="entry name" value="MFS"/>
</dbReference>
<dbReference type="InterPro" id="IPR003770">
    <property type="entry name" value="MLTG-like"/>
</dbReference>
<evidence type="ECO:0000259" key="9">
    <source>
        <dbReference type="PROSITE" id="PS50850"/>
    </source>
</evidence>
<dbReference type="InterPro" id="IPR005829">
    <property type="entry name" value="Sugar_transporter_CS"/>
</dbReference>
<dbReference type="GO" id="GO:0005886">
    <property type="term" value="C:plasma membrane"/>
    <property type="evidence" value="ECO:0007669"/>
    <property type="project" value="UniProtKB-SubCell"/>
</dbReference>
<keyword evidence="5 8" id="KW-1133">Transmembrane helix</keyword>
<keyword evidence="3" id="KW-1003">Cell membrane</keyword>
<feature type="transmembrane region" description="Helical" evidence="8">
    <location>
        <begin position="188"/>
        <end position="206"/>
    </location>
</feature>
<feature type="transmembrane region" description="Helical" evidence="8">
    <location>
        <begin position="130"/>
        <end position="154"/>
    </location>
</feature>
<organism evidence="10 11">
    <name type="scientific">Paludifilum halophilum</name>
    <dbReference type="NCBI Taxonomy" id="1642702"/>
    <lineage>
        <taxon>Bacteria</taxon>
        <taxon>Bacillati</taxon>
        <taxon>Bacillota</taxon>
        <taxon>Bacilli</taxon>
        <taxon>Bacillales</taxon>
        <taxon>Thermoactinomycetaceae</taxon>
        <taxon>Paludifilum</taxon>
    </lineage>
</organism>
<feature type="transmembrane region" description="Helical" evidence="8">
    <location>
        <begin position="20"/>
        <end position="43"/>
    </location>
</feature>
<dbReference type="OrthoDB" id="8952229at2"/>
<comment type="caution">
    <text evidence="10">The sequence shown here is derived from an EMBL/GenBank/DDBJ whole genome shotgun (WGS) entry which is preliminary data.</text>
</comment>
<evidence type="ECO:0000256" key="1">
    <source>
        <dbReference type="ARBA" id="ARBA00004651"/>
    </source>
</evidence>
<dbReference type="InterPro" id="IPR036259">
    <property type="entry name" value="MFS_trans_sf"/>
</dbReference>
<comment type="subcellular location">
    <subcellularLocation>
        <location evidence="1">Cell membrane</location>
        <topology evidence="1">Multi-pass membrane protein</topology>
    </subcellularLocation>
</comment>
<dbReference type="PANTHER" id="PTHR23517">
    <property type="entry name" value="RESISTANCE PROTEIN MDTM, PUTATIVE-RELATED-RELATED"/>
    <property type="match status" value="1"/>
</dbReference>
<proteinExistence type="predicted"/>
<keyword evidence="11" id="KW-1185">Reference proteome</keyword>
<evidence type="ECO:0000256" key="7">
    <source>
        <dbReference type="SAM" id="MobiDB-lite"/>
    </source>
</evidence>
<dbReference type="InterPro" id="IPR020846">
    <property type="entry name" value="MFS_dom"/>
</dbReference>
<protein>
    <recommendedName>
        <fullName evidence="9">Major facilitator superfamily (MFS) profile domain-containing protein</fullName>
    </recommendedName>
</protein>
<feature type="region of interest" description="Disordered" evidence="7">
    <location>
        <begin position="652"/>
        <end position="687"/>
    </location>
</feature>
<evidence type="ECO:0000256" key="2">
    <source>
        <dbReference type="ARBA" id="ARBA00022448"/>
    </source>
</evidence>
<name>A0A235B9U7_9BACL</name>
<evidence type="ECO:0000256" key="6">
    <source>
        <dbReference type="ARBA" id="ARBA00023136"/>
    </source>
</evidence>
<evidence type="ECO:0000256" key="8">
    <source>
        <dbReference type="SAM" id="Phobius"/>
    </source>
</evidence>
<feature type="transmembrane region" description="Helical" evidence="8">
    <location>
        <begin position="218"/>
        <end position="238"/>
    </location>
</feature>
<feature type="transmembrane region" description="Helical" evidence="8">
    <location>
        <begin position="340"/>
        <end position="358"/>
    </location>
</feature>
<dbReference type="Pfam" id="PF02618">
    <property type="entry name" value="YceG"/>
    <property type="match status" value="1"/>
</dbReference>